<dbReference type="SMART" id="SM00899">
    <property type="entry name" value="FeoA"/>
    <property type="match status" value="1"/>
</dbReference>
<sequence>MTSPLPINTFKPGDQMKITSIALKDVMRRRLLDLGFVPGAVIKMVDKSPLGDPVAFQVSHTKIALRTEESSLIFAELLDGEDDEQ</sequence>
<evidence type="ECO:0000313" key="3">
    <source>
        <dbReference type="EMBL" id="UOQ44524.1"/>
    </source>
</evidence>
<dbReference type="Proteomes" id="UP000831787">
    <property type="component" value="Chromosome"/>
</dbReference>
<organism evidence="3 4">
    <name type="scientific">Halobacillus salinarum</name>
    <dbReference type="NCBI Taxonomy" id="2932257"/>
    <lineage>
        <taxon>Bacteria</taxon>
        <taxon>Bacillati</taxon>
        <taxon>Bacillota</taxon>
        <taxon>Bacilli</taxon>
        <taxon>Bacillales</taxon>
        <taxon>Bacillaceae</taxon>
        <taxon>Halobacillus</taxon>
    </lineage>
</organism>
<proteinExistence type="predicted"/>
<name>A0ABY4EK22_9BACI</name>
<evidence type="ECO:0000313" key="4">
    <source>
        <dbReference type="Proteomes" id="UP000831787"/>
    </source>
</evidence>
<evidence type="ECO:0000259" key="2">
    <source>
        <dbReference type="SMART" id="SM00899"/>
    </source>
</evidence>
<gene>
    <name evidence="3" type="ORF">MUN89_00575</name>
</gene>
<dbReference type="InterPro" id="IPR007167">
    <property type="entry name" value="Fe-transptr_FeoA-like"/>
</dbReference>
<reference evidence="3 4" key="1">
    <citation type="submission" date="2022-04" db="EMBL/GenBank/DDBJ databases">
        <title>Halobacillus sp. isolated from saltern.</title>
        <authorList>
            <person name="Won M."/>
            <person name="Lee C.-M."/>
            <person name="Woen H.-Y."/>
            <person name="Kwon S.-W."/>
        </authorList>
    </citation>
    <scope>NUCLEOTIDE SEQUENCE [LARGE SCALE GENOMIC DNA]</scope>
    <source>
        <strain evidence="3 4">SSBR10-3</strain>
    </source>
</reference>
<keyword evidence="4" id="KW-1185">Reference proteome</keyword>
<evidence type="ECO:0000256" key="1">
    <source>
        <dbReference type="ARBA" id="ARBA00023004"/>
    </source>
</evidence>
<dbReference type="SUPFAM" id="SSF50037">
    <property type="entry name" value="C-terminal domain of transcriptional repressors"/>
    <property type="match status" value="1"/>
</dbReference>
<dbReference type="Pfam" id="PF04023">
    <property type="entry name" value="FeoA"/>
    <property type="match status" value="1"/>
</dbReference>
<dbReference type="PANTHER" id="PTHR42954">
    <property type="entry name" value="FE(2+) TRANSPORT PROTEIN A"/>
    <property type="match status" value="1"/>
</dbReference>
<dbReference type="RefSeq" id="WP_244710554.1">
    <property type="nucleotide sequence ID" value="NZ_CP095073.1"/>
</dbReference>
<protein>
    <submittedName>
        <fullName evidence="3">Ferrous iron transport protein A</fullName>
    </submittedName>
</protein>
<dbReference type="InterPro" id="IPR008988">
    <property type="entry name" value="Transcriptional_repressor_C"/>
</dbReference>
<feature type="domain" description="Ferrous iron transporter FeoA-like" evidence="2">
    <location>
        <begin position="5"/>
        <end position="77"/>
    </location>
</feature>
<accession>A0ABY4EK22</accession>
<dbReference type="Gene3D" id="2.30.30.90">
    <property type="match status" value="1"/>
</dbReference>
<keyword evidence="1" id="KW-0408">Iron</keyword>
<dbReference type="EMBL" id="CP095073">
    <property type="protein sequence ID" value="UOQ44524.1"/>
    <property type="molecule type" value="Genomic_DNA"/>
</dbReference>
<dbReference type="InterPro" id="IPR038157">
    <property type="entry name" value="FeoA_core_dom"/>
</dbReference>
<dbReference type="PANTHER" id="PTHR42954:SF2">
    <property type="entry name" value="FE(2+) TRANSPORT PROTEIN A"/>
    <property type="match status" value="1"/>
</dbReference>
<dbReference type="InterPro" id="IPR052713">
    <property type="entry name" value="FeoA"/>
</dbReference>